<feature type="compositionally biased region" description="Pro residues" evidence="1">
    <location>
        <begin position="1"/>
        <end position="14"/>
    </location>
</feature>
<feature type="region of interest" description="Disordered" evidence="1">
    <location>
        <begin position="1"/>
        <end position="41"/>
    </location>
</feature>
<keyword evidence="2" id="KW-1133">Transmembrane helix</keyword>
<evidence type="ECO:0000313" key="3">
    <source>
        <dbReference type="EMBL" id="MEE2036336.1"/>
    </source>
</evidence>
<keyword evidence="2" id="KW-0812">Transmembrane</keyword>
<gene>
    <name evidence="3" type="ORF">Q8791_03765</name>
</gene>
<dbReference type="EMBL" id="JAUZMY010000002">
    <property type="protein sequence ID" value="MEE2036336.1"/>
    <property type="molecule type" value="Genomic_DNA"/>
</dbReference>
<feature type="transmembrane region" description="Helical" evidence="2">
    <location>
        <begin position="50"/>
        <end position="67"/>
    </location>
</feature>
<evidence type="ECO:0000256" key="1">
    <source>
        <dbReference type="SAM" id="MobiDB-lite"/>
    </source>
</evidence>
<keyword evidence="2" id="KW-0472">Membrane</keyword>
<feature type="transmembrane region" description="Helical" evidence="2">
    <location>
        <begin position="161"/>
        <end position="183"/>
    </location>
</feature>
<feature type="region of interest" description="Disordered" evidence="1">
    <location>
        <begin position="326"/>
        <end position="391"/>
    </location>
</feature>
<accession>A0ABU7K263</accession>
<reference evidence="3 4" key="1">
    <citation type="submission" date="2023-08" db="EMBL/GenBank/DDBJ databases">
        <authorList>
            <person name="Girao M."/>
            <person name="Carvalho M.F."/>
        </authorList>
    </citation>
    <scope>NUCLEOTIDE SEQUENCE [LARGE SCALE GENOMIC DNA]</scope>
    <source>
        <strain evidence="3 4">CT-R113</strain>
    </source>
</reference>
<feature type="compositionally biased region" description="Pro residues" evidence="1">
    <location>
        <begin position="350"/>
        <end position="364"/>
    </location>
</feature>
<evidence type="ECO:0000256" key="2">
    <source>
        <dbReference type="SAM" id="Phobius"/>
    </source>
</evidence>
<keyword evidence="4" id="KW-1185">Reference proteome</keyword>
<name>A0ABU7K263_9ACTN</name>
<protein>
    <submittedName>
        <fullName evidence="3">Uncharacterized protein</fullName>
    </submittedName>
</protein>
<feature type="compositionally biased region" description="Basic and acidic residues" evidence="1">
    <location>
        <begin position="328"/>
        <end position="340"/>
    </location>
</feature>
<dbReference type="RefSeq" id="WP_330090118.1">
    <property type="nucleotide sequence ID" value="NZ_JAUZMY010000002.1"/>
</dbReference>
<comment type="caution">
    <text evidence="3">The sequence shown here is derived from an EMBL/GenBank/DDBJ whole genome shotgun (WGS) entry which is preliminary data.</text>
</comment>
<sequence length="391" mass="40692">MSSPHPPTPPPPPYSVVEPAPQRPPGGAVPTEGGPAPAAPEPAVRPGRHWYWVGGLIFPVTLAFGILLLAPEDDSPAEIFFGIVTPILGFFVGMTALLVVFLVRSSRIAALRRARYPRPHPQQGAYGGHAAYGAGPVHGGPPPPPFRPRIDPGAVRPRARWFWFGGLAVPGGIVVGAVAMWAVMSSGSALPDFAGEVETRGSITFEVAEGETAAWGLWVSPGDASFHYDCELEGSSAHEYPFSFPGVVYESDGWKLVETIDTPTPGEYTLVCDGDAGVSYAVGDTATAEAAHSRRNSGIAALVLTTLAGVVAGTTILVVTAVRRGRSERRLREEASRRAADAPGGGQGPGPGPSAPAGPPPGPAPAVEDARYQGYGVTIVPPDGEHRPRPE</sequence>
<proteinExistence type="predicted"/>
<organism evidence="3 4">
    <name type="scientific">Nocardiopsis codii</name>
    <dbReference type="NCBI Taxonomy" id="3065942"/>
    <lineage>
        <taxon>Bacteria</taxon>
        <taxon>Bacillati</taxon>
        <taxon>Actinomycetota</taxon>
        <taxon>Actinomycetes</taxon>
        <taxon>Streptosporangiales</taxon>
        <taxon>Nocardiopsidaceae</taxon>
        <taxon>Nocardiopsis</taxon>
    </lineage>
</organism>
<dbReference type="Proteomes" id="UP001356095">
    <property type="component" value="Unassembled WGS sequence"/>
</dbReference>
<feature type="transmembrane region" description="Helical" evidence="2">
    <location>
        <begin position="79"/>
        <end position="103"/>
    </location>
</feature>
<feature type="transmembrane region" description="Helical" evidence="2">
    <location>
        <begin position="299"/>
        <end position="322"/>
    </location>
</feature>
<evidence type="ECO:0000313" key="4">
    <source>
        <dbReference type="Proteomes" id="UP001356095"/>
    </source>
</evidence>
<feature type="compositionally biased region" description="Low complexity" evidence="1">
    <location>
        <begin position="15"/>
        <end position="41"/>
    </location>
</feature>